<evidence type="ECO:0000259" key="1">
    <source>
        <dbReference type="Pfam" id="PF05368"/>
    </source>
</evidence>
<accession>A0ABU3GBU4</accession>
<dbReference type="RefSeq" id="WP_311861331.1">
    <property type="nucleotide sequence ID" value="NZ_JAUZVV010000001.1"/>
</dbReference>
<dbReference type="Gene3D" id="3.40.50.720">
    <property type="entry name" value="NAD(P)-binding Rossmann-like Domain"/>
    <property type="match status" value="1"/>
</dbReference>
<dbReference type="InterPro" id="IPR036291">
    <property type="entry name" value="NAD(P)-bd_dom_sf"/>
</dbReference>
<protein>
    <submittedName>
        <fullName evidence="2">NmrA family NAD(P)-binding protein</fullName>
    </submittedName>
</protein>
<sequence>MTIIVHGATGAQGAPLLSLLQAAGHDATAAVRDTTKVDGKAVSVDFDSVASLAEAYEGAEGVFVHLPLGSPDQQVAFATAIGDAVTQARPKRVVFSTSGYPLTLPDGTTTAHGILHDKLEQSGVSYAVIAPKTFLENLLLPITLEPARTEGTLRYPIREDYAISWISHLDMADIAVKLLTDNVDVQGVVTAGALPALLGDDLARGFSAHLNKPVTFESQNPDDYGKLIIPIFGAAGVEPVIASYHARWSMPDERIDESRSAQKLLGVTPRSVEQWLHDMRI</sequence>
<dbReference type="PANTHER" id="PTHR43162:SF1">
    <property type="entry name" value="PRESTALK A DIFFERENTIATION PROTEIN A"/>
    <property type="match status" value="1"/>
</dbReference>
<name>A0ABU3GBU4_9MICO</name>
<organism evidence="2 3">
    <name type="scientific">Microbacterium gawkjiense</name>
    <dbReference type="NCBI Taxonomy" id="3067309"/>
    <lineage>
        <taxon>Bacteria</taxon>
        <taxon>Bacillati</taxon>
        <taxon>Actinomycetota</taxon>
        <taxon>Actinomycetes</taxon>
        <taxon>Micrococcales</taxon>
        <taxon>Microbacteriaceae</taxon>
        <taxon>Microbacterium</taxon>
    </lineage>
</organism>
<evidence type="ECO:0000313" key="2">
    <source>
        <dbReference type="EMBL" id="MDT3316517.1"/>
    </source>
</evidence>
<comment type="caution">
    <text evidence="2">The sequence shown here is derived from an EMBL/GenBank/DDBJ whole genome shotgun (WGS) entry which is preliminary data.</text>
</comment>
<dbReference type="PANTHER" id="PTHR43162">
    <property type="match status" value="1"/>
</dbReference>
<dbReference type="Gene3D" id="3.90.25.10">
    <property type="entry name" value="UDP-galactose 4-epimerase, domain 1"/>
    <property type="match status" value="1"/>
</dbReference>
<dbReference type="InterPro" id="IPR008030">
    <property type="entry name" value="NmrA-like"/>
</dbReference>
<dbReference type="EMBL" id="JAUZVV010000001">
    <property type="protein sequence ID" value="MDT3316517.1"/>
    <property type="molecule type" value="Genomic_DNA"/>
</dbReference>
<evidence type="ECO:0000313" key="3">
    <source>
        <dbReference type="Proteomes" id="UP001251849"/>
    </source>
</evidence>
<dbReference type="SUPFAM" id="SSF51735">
    <property type="entry name" value="NAD(P)-binding Rossmann-fold domains"/>
    <property type="match status" value="1"/>
</dbReference>
<proteinExistence type="predicted"/>
<dbReference type="Proteomes" id="UP001251849">
    <property type="component" value="Unassembled WGS sequence"/>
</dbReference>
<dbReference type="InterPro" id="IPR051604">
    <property type="entry name" value="Ergot_Alk_Oxidoreductase"/>
</dbReference>
<reference evidence="2 3" key="1">
    <citation type="submission" date="2023-08" db="EMBL/GenBank/DDBJ databases">
        <title>Microbacterium aquilitoris sp. nov. and Microbacterium gwkjibeachense sp. nov., isolated from beach.</title>
        <authorList>
            <person name="Lee S.D."/>
            <person name="Yang H."/>
            <person name="Kim I."/>
        </authorList>
    </citation>
    <scope>NUCLEOTIDE SEQUENCE [LARGE SCALE GENOMIC DNA]</scope>
    <source>
        <strain evidence="2 3">KSW4-11</strain>
    </source>
</reference>
<dbReference type="Pfam" id="PF05368">
    <property type="entry name" value="NmrA"/>
    <property type="match status" value="1"/>
</dbReference>
<keyword evidence="3" id="KW-1185">Reference proteome</keyword>
<feature type="domain" description="NmrA-like" evidence="1">
    <location>
        <begin position="2"/>
        <end position="233"/>
    </location>
</feature>
<gene>
    <name evidence="2" type="ORF">Q9S71_06735</name>
</gene>